<dbReference type="InterPro" id="IPR000515">
    <property type="entry name" value="MetI-like"/>
</dbReference>
<comment type="similarity">
    <text evidence="7">Belongs to the binding-protein-dependent transport system permease family.</text>
</comment>
<dbReference type="SUPFAM" id="SSF161098">
    <property type="entry name" value="MetI-like"/>
    <property type="match status" value="1"/>
</dbReference>
<dbReference type="InterPro" id="IPR035906">
    <property type="entry name" value="MetI-like_sf"/>
</dbReference>
<keyword evidence="4 7" id="KW-0812">Transmembrane</keyword>
<protein>
    <submittedName>
        <fullName evidence="9">Glutathione transport system permease protein gsiD</fullName>
    </submittedName>
</protein>
<accession>A0A379DCE4</accession>
<keyword evidence="6 7" id="KW-0472">Membrane</keyword>
<keyword evidence="5 7" id="KW-1133">Transmembrane helix</keyword>
<dbReference type="GO" id="GO:0055085">
    <property type="term" value="P:transmembrane transport"/>
    <property type="evidence" value="ECO:0007669"/>
    <property type="project" value="InterPro"/>
</dbReference>
<sequence>MEFNKDIKSKIKIFKNTNQRKSQRQITLTIMTVAIFFIAYIFISYWRISEADLKVNFSEKFLGPSLEHLFGTDAVGRDMFLRTVKGLGISICVGMVASFSSVLITMTFAILLTVFGKKTDIIVNWLIDISLAIPHMVFLIVIAVAVGRGVKGIIIGIALTHWTSLTRIIRAEILEIKQENYIKISQAMGKSSLYIAFNHVIPKILPQILVGTILLFPHAILHEAGITFLGFGFDASTPAVGIILSEAMKYLIYGYWHLAIFPGIALVSIVVCINFLGESLKDLICPYSYHR</sequence>
<dbReference type="PROSITE" id="PS50928">
    <property type="entry name" value="ABC_TM1"/>
    <property type="match status" value="1"/>
</dbReference>
<evidence type="ECO:0000256" key="7">
    <source>
        <dbReference type="RuleBase" id="RU363032"/>
    </source>
</evidence>
<feature type="transmembrane region" description="Helical" evidence="7">
    <location>
        <begin position="87"/>
        <end position="115"/>
    </location>
</feature>
<evidence type="ECO:0000256" key="4">
    <source>
        <dbReference type="ARBA" id="ARBA00022692"/>
    </source>
</evidence>
<evidence type="ECO:0000313" key="10">
    <source>
        <dbReference type="Proteomes" id="UP000254777"/>
    </source>
</evidence>
<feature type="domain" description="ABC transmembrane type-1" evidence="8">
    <location>
        <begin position="87"/>
        <end position="277"/>
    </location>
</feature>
<reference evidence="9 10" key="1">
    <citation type="submission" date="2018-06" db="EMBL/GenBank/DDBJ databases">
        <authorList>
            <consortium name="Pathogen Informatics"/>
            <person name="Doyle S."/>
        </authorList>
    </citation>
    <scope>NUCLEOTIDE SEQUENCE [LARGE SCALE GENOMIC DNA]</scope>
    <source>
        <strain evidence="9 10">NCTC11088</strain>
    </source>
</reference>
<evidence type="ECO:0000256" key="1">
    <source>
        <dbReference type="ARBA" id="ARBA00004651"/>
    </source>
</evidence>
<dbReference type="CDD" id="cd06261">
    <property type="entry name" value="TM_PBP2"/>
    <property type="match status" value="1"/>
</dbReference>
<proteinExistence type="inferred from homology"/>
<evidence type="ECO:0000313" key="9">
    <source>
        <dbReference type="EMBL" id="SUB74913.1"/>
    </source>
</evidence>
<feature type="transmembrane region" description="Helical" evidence="7">
    <location>
        <begin position="152"/>
        <end position="169"/>
    </location>
</feature>
<evidence type="ECO:0000256" key="5">
    <source>
        <dbReference type="ARBA" id="ARBA00022989"/>
    </source>
</evidence>
<gene>
    <name evidence="9" type="primary">gsiD_1</name>
    <name evidence="9" type="ORF">NCTC11088_00675</name>
</gene>
<evidence type="ECO:0000259" key="8">
    <source>
        <dbReference type="PROSITE" id="PS50928"/>
    </source>
</evidence>
<keyword evidence="2 7" id="KW-0813">Transport</keyword>
<evidence type="ECO:0000256" key="3">
    <source>
        <dbReference type="ARBA" id="ARBA00022475"/>
    </source>
</evidence>
<feature type="transmembrane region" description="Helical" evidence="7">
    <location>
        <begin position="26"/>
        <end position="48"/>
    </location>
</feature>
<dbReference type="RefSeq" id="WP_245946040.1">
    <property type="nucleotide sequence ID" value="NZ_UGTH01000001.1"/>
</dbReference>
<name>A0A379DCE4_9FIRM</name>
<dbReference type="Gene3D" id="1.10.3720.10">
    <property type="entry name" value="MetI-like"/>
    <property type="match status" value="1"/>
</dbReference>
<dbReference type="EMBL" id="UGTH01000001">
    <property type="protein sequence ID" value="SUB74913.1"/>
    <property type="molecule type" value="Genomic_DNA"/>
</dbReference>
<evidence type="ECO:0000256" key="2">
    <source>
        <dbReference type="ARBA" id="ARBA00022448"/>
    </source>
</evidence>
<keyword evidence="3" id="KW-1003">Cell membrane</keyword>
<evidence type="ECO:0000256" key="6">
    <source>
        <dbReference type="ARBA" id="ARBA00023136"/>
    </source>
</evidence>
<dbReference type="Proteomes" id="UP000254777">
    <property type="component" value="Unassembled WGS sequence"/>
</dbReference>
<comment type="subcellular location">
    <subcellularLocation>
        <location evidence="1 7">Cell membrane</location>
        <topology evidence="1 7">Multi-pass membrane protein</topology>
    </subcellularLocation>
</comment>
<dbReference type="PANTHER" id="PTHR43386">
    <property type="entry name" value="OLIGOPEPTIDE TRANSPORT SYSTEM PERMEASE PROTEIN APPC"/>
    <property type="match status" value="1"/>
</dbReference>
<dbReference type="AlphaFoldDB" id="A0A379DCE4"/>
<dbReference type="Pfam" id="PF00528">
    <property type="entry name" value="BPD_transp_1"/>
    <property type="match status" value="1"/>
</dbReference>
<dbReference type="GO" id="GO:0005886">
    <property type="term" value="C:plasma membrane"/>
    <property type="evidence" value="ECO:0007669"/>
    <property type="project" value="UniProtKB-SubCell"/>
</dbReference>
<organism evidence="9 10">
    <name type="scientific">Peptoniphilus indolicus</name>
    <dbReference type="NCBI Taxonomy" id="33030"/>
    <lineage>
        <taxon>Bacteria</taxon>
        <taxon>Bacillati</taxon>
        <taxon>Bacillota</taxon>
        <taxon>Tissierellia</taxon>
        <taxon>Tissierellales</taxon>
        <taxon>Peptoniphilaceae</taxon>
        <taxon>Peptoniphilus</taxon>
    </lineage>
</organism>
<dbReference type="InterPro" id="IPR050366">
    <property type="entry name" value="BP-dependent_transpt_permease"/>
</dbReference>
<dbReference type="PANTHER" id="PTHR43386:SF23">
    <property type="entry name" value="ABC TRANSPORTER"/>
    <property type="match status" value="1"/>
</dbReference>
<feature type="transmembrane region" description="Helical" evidence="7">
    <location>
        <begin position="253"/>
        <end position="276"/>
    </location>
</feature>
<feature type="transmembrane region" description="Helical" evidence="7">
    <location>
        <begin position="122"/>
        <end position="146"/>
    </location>
</feature>